<name>A0A7V4XSK6_9BACT</name>
<dbReference type="SUPFAM" id="SSF51126">
    <property type="entry name" value="Pectin lyase-like"/>
    <property type="match status" value="2"/>
</dbReference>
<dbReference type="InterPro" id="IPR014756">
    <property type="entry name" value="Ig_E-set"/>
</dbReference>
<sequence>MPYRRDFVAPSSDEYLPVFASRKNDLLCDASAHRRLRRALMLLVVAVLCLGVVSARAQTTLTVTSLGDTNDGSCATPCTLRDAVIQANKDNGDTIDLSGLTGTIHLTGDLAAIETSVNIVGPGANQLTISGGNNYLIFGLGTTQTAAPITVNISGLTLANGHTGANGAILNIGTSTKTNPVTTVNLSNVLVANGSAAALGGAIFNDNSVLTVTGSTFFGNSSGTNGGVILNDGTVTVINSTFYGNSSGGLGGAVLNNGTLTVTNSTFVANSATTFGGGLYNNAAGTLTLTNNVFYANSAAAGNGGGLYNKAPSLSDSNNVLGANTGGDCASSNNVCVYNAHFGNQVGLTAAQIGLLPLANWGGTTETMLPAPGSVAICAGTITMPAGVTLPSTDERGFPLSASNCSNGGVDAGAVQSNYVQATGSLPSTYGGLEDVDLSGLSGTVPANVTISSGQVNLIGPSTSMLTLDGQSGTAISINAGAQAALYSLTVANSTTSGINNDGGTLTVINSTISGNTDNSGPGGGIDNTGVLTVANSTISGNSSSSGSGGGIENNGGTLTVSNSTISANSAANGSGGGIDSSGTVALTNSIVSGNSAASNLDISGNFTDNGGNAVNVDTAATLALAPLGNYGGPTETMPPLAGSVALGTGVYQTGEPMTDQRGATRPSTAGAAIDSGAVQVTGNPPMIGSITPNRGSTLGGTSVTITGTGLDSPTAVNFGSVAATSFSATAASANAPASITAIAPAGSDGTVDVTVTTSAGTSAISSNDQYTYYTLANVSIAPSAASALTFNYGAASSQMFTVSGATGAYTLTNSGTLPAGLTLTPPSGSTGTQWTLSGTPAATGTYTISLTATDTTYSSFTATQNYTVNVVKAAPSSSTNPASAISFVSGTSGMIDLILAPSSPGAGVAAPSGSVTYSIDGGATQTATLSSGTAVFQIPSTLAVGSHSVMWSYSGDANYSASNGSVSFMITASALTPVLSWPTPAAISYGTPLGATQLDAVASYNNSPVAGSFTYTPPAGTVLSVGKNQSLSATFTPADTNAYKTPTSPVTTSIDVNPAVLTVTATNESRVYGAVNPSLTGAVTGAVNGDMFTESFTTTATATSNAGSYPIVPSAAGAHLADYTVTIVNGTLTVTQAATATALSASATSINAGQSLTLTATVTDASAGSSGTPDGTVSFYDGKTLLGTGTLNAGVATYTTSTLAPDVTHSLTASYSGSTNFTASMSSAAVSVPVTNLDFTFNSTAAPNQTVAPGGTAKYTFQVSPTEGSYPSAISFSAAGLPAGATASFSPSTIAANGGAQTVTMTIQTPPPGTTAKNSNPLGGGETTLALAFLLCPLLGVRRVRKNLLARGMVMVLLLAAGLAGMASLTGCGTGTGFNGQTAGNYTITVTATSGGVQHSFDVNLNVQ</sequence>
<feature type="domain" description="IPT/TIG" evidence="4">
    <location>
        <begin position="685"/>
        <end position="774"/>
    </location>
</feature>
<dbReference type="InterPro" id="IPR032109">
    <property type="entry name" value="Big_3_5"/>
</dbReference>
<dbReference type="CDD" id="cd00102">
    <property type="entry name" value="IPT"/>
    <property type="match status" value="1"/>
</dbReference>
<feature type="transmembrane region" description="Helical" evidence="3">
    <location>
        <begin position="1349"/>
        <end position="1370"/>
    </location>
</feature>
<dbReference type="Gene3D" id="3.30.160.710">
    <property type="match status" value="1"/>
</dbReference>
<accession>A0A7V4XSK6</accession>
<dbReference type="Pfam" id="PF01833">
    <property type="entry name" value="TIG"/>
    <property type="match status" value="1"/>
</dbReference>
<dbReference type="Pfam" id="PF18676">
    <property type="entry name" value="MBG_2"/>
    <property type="match status" value="1"/>
</dbReference>
<dbReference type="NCBIfam" id="TIGR04214">
    <property type="entry name" value="CSLREA_Nterm"/>
    <property type="match status" value="1"/>
</dbReference>
<comment type="subcellular location">
    <subcellularLocation>
        <location evidence="1">Cell projection</location>
    </subcellularLocation>
</comment>
<evidence type="ECO:0000256" key="1">
    <source>
        <dbReference type="ARBA" id="ARBA00004316"/>
    </source>
</evidence>
<dbReference type="InterPro" id="IPR006626">
    <property type="entry name" value="PbH1"/>
</dbReference>
<dbReference type="SMART" id="SM00429">
    <property type="entry name" value="IPT"/>
    <property type="match status" value="1"/>
</dbReference>
<reference evidence="5" key="1">
    <citation type="journal article" date="2020" name="mSystems">
        <title>Genome- and Community-Level Interaction Insights into Carbon Utilization and Element Cycling Functions of Hydrothermarchaeota in Hydrothermal Sediment.</title>
        <authorList>
            <person name="Zhou Z."/>
            <person name="Liu Y."/>
            <person name="Xu W."/>
            <person name="Pan J."/>
            <person name="Luo Z.H."/>
            <person name="Li M."/>
        </authorList>
    </citation>
    <scope>NUCLEOTIDE SEQUENCE [LARGE SCALE GENOMIC DNA]</scope>
    <source>
        <strain evidence="5">SpSt-855</strain>
    </source>
</reference>
<dbReference type="PANTHER" id="PTHR11319">
    <property type="entry name" value="G PROTEIN-COUPLED RECEPTOR-RELATED"/>
    <property type="match status" value="1"/>
</dbReference>
<comment type="caution">
    <text evidence="5">The sequence shown here is derived from an EMBL/GenBank/DDBJ whole genome shotgun (WGS) entry which is preliminary data.</text>
</comment>
<dbReference type="InterPro" id="IPR026457">
    <property type="entry name" value="CSLREA_Nterm"/>
</dbReference>
<evidence type="ECO:0000313" key="5">
    <source>
        <dbReference type="EMBL" id="HGY94287.1"/>
    </source>
</evidence>
<keyword evidence="3" id="KW-0472">Membrane</keyword>
<dbReference type="SMART" id="SM00710">
    <property type="entry name" value="PbH1"/>
    <property type="match status" value="8"/>
</dbReference>
<organism evidence="5">
    <name type="scientific">Acidobacterium capsulatum</name>
    <dbReference type="NCBI Taxonomy" id="33075"/>
    <lineage>
        <taxon>Bacteria</taxon>
        <taxon>Pseudomonadati</taxon>
        <taxon>Acidobacteriota</taxon>
        <taxon>Terriglobia</taxon>
        <taxon>Terriglobales</taxon>
        <taxon>Acidobacteriaceae</taxon>
        <taxon>Acidobacterium</taxon>
    </lineage>
</organism>
<dbReference type="EMBL" id="DTKL01000037">
    <property type="protein sequence ID" value="HGY94287.1"/>
    <property type="molecule type" value="Genomic_DNA"/>
</dbReference>
<keyword evidence="3" id="KW-0812">Transmembrane</keyword>
<dbReference type="Pfam" id="PF16640">
    <property type="entry name" value="Big_3_5"/>
    <property type="match status" value="2"/>
</dbReference>
<dbReference type="GO" id="GO:0042995">
    <property type="term" value="C:cell projection"/>
    <property type="evidence" value="ECO:0007669"/>
    <property type="project" value="UniProtKB-SubCell"/>
</dbReference>
<feature type="transmembrane region" description="Helical" evidence="3">
    <location>
        <begin position="1323"/>
        <end position="1342"/>
    </location>
</feature>
<dbReference type="InterPro" id="IPR013783">
    <property type="entry name" value="Ig-like_fold"/>
</dbReference>
<evidence type="ECO:0000256" key="2">
    <source>
        <dbReference type="ARBA" id="ARBA00023273"/>
    </source>
</evidence>
<dbReference type="Gene3D" id="2.60.40.10">
    <property type="entry name" value="Immunoglobulins"/>
    <property type="match status" value="4"/>
</dbReference>
<dbReference type="InterPro" id="IPR041286">
    <property type="entry name" value="MBG_2"/>
</dbReference>
<evidence type="ECO:0000256" key="3">
    <source>
        <dbReference type="SAM" id="Phobius"/>
    </source>
</evidence>
<gene>
    <name evidence="5" type="ORF">ENW50_06330</name>
</gene>
<keyword evidence="3" id="KW-1133">Transmembrane helix</keyword>
<proteinExistence type="predicted"/>
<dbReference type="InterPro" id="IPR002909">
    <property type="entry name" value="IPT_dom"/>
</dbReference>
<dbReference type="PANTHER" id="PTHR11319:SF35">
    <property type="entry name" value="OUTER MEMBRANE PROTEIN PMPC-RELATED"/>
    <property type="match status" value="1"/>
</dbReference>
<dbReference type="SUPFAM" id="SSF81296">
    <property type="entry name" value="E set domains"/>
    <property type="match status" value="1"/>
</dbReference>
<dbReference type="NCBIfam" id="NF041518">
    <property type="entry name" value="choice_anch_Q"/>
    <property type="match status" value="2"/>
</dbReference>
<dbReference type="InterPro" id="IPR059226">
    <property type="entry name" value="Choice_anch_Q_dom"/>
</dbReference>
<keyword evidence="2" id="KW-0966">Cell projection</keyword>
<protein>
    <submittedName>
        <fullName evidence="5">CSLREA domain-containing protein</fullName>
    </submittedName>
</protein>
<dbReference type="InterPro" id="IPR011050">
    <property type="entry name" value="Pectin_lyase_fold/virulence"/>
</dbReference>
<evidence type="ECO:0000259" key="4">
    <source>
        <dbReference type="SMART" id="SM00429"/>
    </source>
</evidence>